<evidence type="ECO:0000256" key="2">
    <source>
        <dbReference type="ARBA" id="ARBA00029447"/>
    </source>
</evidence>
<dbReference type="GO" id="GO:0016020">
    <property type="term" value="C:membrane"/>
    <property type="evidence" value="ECO:0007669"/>
    <property type="project" value="InterPro"/>
</dbReference>
<evidence type="ECO:0000313" key="8">
    <source>
        <dbReference type="Proteomes" id="UP000241808"/>
    </source>
</evidence>
<evidence type="ECO:0000259" key="5">
    <source>
        <dbReference type="PROSITE" id="PS50111"/>
    </source>
</evidence>
<evidence type="ECO:0000259" key="6">
    <source>
        <dbReference type="PROSITE" id="PS50885"/>
    </source>
</evidence>
<dbReference type="InterPro" id="IPR004089">
    <property type="entry name" value="MCPsignal_dom"/>
</dbReference>
<dbReference type="Pfam" id="PF17201">
    <property type="entry name" value="Cache_3-Cache_2"/>
    <property type="match status" value="1"/>
</dbReference>
<proteinExistence type="inferred from homology"/>
<dbReference type="SUPFAM" id="SSF103190">
    <property type="entry name" value="Sensory domain-like"/>
    <property type="match status" value="1"/>
</dbReference>
<dbReference type="InterPro" id="IPR003660">
    <property type="entry name" value="HAMP_dom"/>
</dbReference>
<dbReference type="Gene3D" id="6.10.340.10">
    <property type="match status" value="1"/>
</dbReference>
<dbReference type="EMBL" id="PZZL01000001">
    <property type="protein sequence ID" value="PTM61671.1"/>
    <property type="molecule type" value="Genomic_DNA"/>
</dbReference>
<feature type="transmembrane region" description="Helical" evidence="4">
    <location>
        <begin position="13"/>
        <end position="33"/>
    </location>
</feature>
<dbReference type="PROSITE" id="PS50885">
    <property type="entry name" value="HAMP"/>
    <property type="match status" value="1"/>
</dbReference>
<gene>
    <name evidence="7" type="ORF">C8P69_101341</name>
</gene>
<keyword evidence="1 3" id="KW-0807">Transducer</keyword>
<dbReference type="RefSeq" id="WP_170118089.1">
    <property type="nucleotide sequence ID" value="NZ_PZZL01000001.1"/>
</dbReference>
<keyword evidence="8" id="KW-1185">Reference proteome</keyword>
<dbReference type="AlphaFoldDB" id="A0A2T4ZI74"/>
<evidence type="ECO:0000256" key="4">
    <source>
        <dbReference type="SAM" id="Phobius"/>
    </source>
</evidence>
<evidence type="ECO:0000313" key="7">
    <source>
        <dbReference type="EMBL" id="PTM61671.1"/>
    </source>
</evidence>
<keyword evidence="4" id="KW-1133">Transmembrane helix</keyword>
<comment type="caution">
    <text evidence="7">The sequence shown here is derived from an EMBL/GenBank/DDBJ whole genome shotgun (WGS) entry which is preliminary data.</text>
</comment>
<dbReference type="GO" id="GO:0007165">
    <property type="term" value="P:signal transduction"/>
    <property type="evidence" value="ECO:0007669"/>
    <property type="project" value="UniProtKB-KW"/>
</dbReference>
<sequence>MQFLSRLPLAAKVAALAALVISVVALGAGFYAVTQINARMAEIVEGQVRDRSIHMSRAAELALPGGKMERAGNNSGPVLRIRATALPAQGDHSIVDHAADGSSLFQRDAATGDLIRYSSSVRDQQGNRVMGSRIPATSPIAQAIGRGEVLTDYITVGGIARIARYVPIVTPDNRVLGALGAGVSQADADASAANMREGVIIAMGLLAVVAALGVFLLLTHFLKPVREAAAAIDGLAEDRQVDMSRHAARQDEIGLIARAVGGLAQSLAERAQMRAAEDQRTAAEMTRRASMEQAVSQFDKAIGSVLDRVASRAVSVTGASGTVGQAGEAAEAGVRDTVQATEETLQRVTGIAGATEELNAAIVEIRRQTEEALKVSSEATQAVDSAATDVSGLAAMGEKIGAVVELIRAIAEQTNLLALNATIEAARAGEAGKGFAVVAQEVKQLASQTARATEDIAGQVAAIQQATGRSVASMGGITETVERMRRASEAISTAIDQQAMATREIGISVESTAAVAQQAGQSIGTVSERLRATGSAMGALNDVAKGLETDIAGLRQAVGAFLSDVKAA</sequence>
<evidence type="ECO:0000256" key="1">
    <source>
        <dbReference type="ARBA" id="ARBA00023224"/>
    </source>
</evidence>
<dbReference type="PANTHER" id="PTHR32089:SF112">
    <property type="entry name" value="LYSOZYME-LIKE PROTEIN-RELATED"/>
    <property type="match status" value="1"/>
</dbReference>
<reference evidence="7 8" key="1">
    <citation type="submission" date="2018-04" db="EMBL/GenBank/DDBJ databases">
        <title>Genomic Encyclopedia of Archaeal and Bacterial Type Strains, Phase II (KMG-II): from individual species to whole genera.</title>
        <authorList>
            <person name="Goeker M."/>
        </authorList>
    </citation>
    <scope>NUCLEOTIDE SEQUENCE [LARGE SCALE GENOMIC DNA]</scope>
    <source>
        <strain evidence="7 8">DSM 25521</strain>
    </source>
</reference>
<dbReference type="Pfam" id="PF00015">
    <property type="entry name" value="MCPsignal"/>
    <property type="match status" value="1"/>
</dbReference>
<dbReference type="PROSITE" id="PS50111">
    <property type="entry name" value="CHEMOTAXIS_TRANSDUC_2"/>
    <property type="match status" value="1"/>
</dbReference>
<dbReference type="SMART" id="SM00283">
    <property type="entry name" value="MA"/>
    <property type="match status" value="1"/>
</dbReference>
<dbReference type="InterPro" id="IPR029151">
    <property type="entry name" value="Sensor-like_sf"/>
</dbReference>
<organism evidence="7 8">
    <name type="scientific">Phreatobacter oligotrophus</name>
    <dbReference type="NCBI Taxonomy" id="1122261"/>
    <lineage>
        <taxon>Bacteria</taxon>
        <taxon>Pseudomonadati</taxon>
        <taxon>Pseudomonadota</taxon>
        <taxon>Alphaproteobacteria</taxon>
        <taxon>Hyphomicrobiales</taxon>
        <taxon>Phreatobacteraceae</taxon>
        <taxon>Phreatobacter</taxon>
    </lineage>
</organism>
<feature type="domain" description="Methyl-accepting transducer" evidence="5">
    <location>
        <begin position="312"/>
        <end position="538"/>
    </location>
</feature>
<name>A0A2T4ZI74_9HYPH</name>
<dbReference type="SUPFAM" id="SSF58104">
    <property type="entry name" value="Methyl-accepting chemotaxis protein (MCP) signaling domain"/>
    <property type="match status" value="1"/>
</dbReference>
<comment type="similarity">
    <text evidence="2">Belongs to the methyl-accepting chemotaxis (MCP) protein family.</text>
</comment>
<feature type="transmembrane region" description="Helical" evidence="4">
    <location>
        <begin position="199"/>
        <end position="222"/>
    </location>
</feature>
<dbReference type="PANTHER" id="PTHR32089">
    <property type="entry name" value="METHYL-ACCEPTING CHEMOTAXIS PROTEIN MCPB"/>
    <property type="match status" value="1"/>
</dbReference>
<dbReference type="Gene3D" id="1.10.287.950">
    <property type="entry name" value="Methyl-accepting chemotaxis protein"/>
    <property type="match status" value="1"/>
</dbReference>
<dbReference type="Proteomes" id="UP000241808">
    <property type="component" value="Unassembled WGS sequence"/>
</dbReference>
<keyword evidence="4" id="KW-0812">Transmembrane</keyword>
<protein>
    <submittedName>
        <fullName evidence="7">Methyl-accepting chemotaxis protein</fullName>
    </submittedName>
</protein>
<keyword evidence="4" id="KW-0472">Membrane</keyword>
<evidence type="ECO:0000256" key="3">
    <source>
        <dbReference type="PROSITE-ProRule" id="PRU00284"/>
    </source>
</evidence>
<dbReference type="InterPro" id="IPR033462">
    <property type="entry name" value="Cache_3-Cache_2"/>
</dbReference>
<feature type="domain" description="HAMP" evidence="6">
    <location>
        <begin position="219"/>
        <end position="272"/>
    </location>
</feature>
<accession>A0A2T4ZI74</accession>